<dbReference type="RefSeq" id="WP_092573389.1">
    <property type="nucleotide sequence ID" value="NZ_FMAF01000003.1"/>
</dbReference>
<keyword evidence="1" id="KW-0479">Metal-binding</keyword>
<accession>A0A1C3USB2</accession>
<reference evidence="6 7" key="1">
    <citation type="submission" date="2016-08" db="EMBL/GenBank/DDBJ databases">
        <authorList>
            <person name="Seilhamer J.J."/>
        </authorList>
    </citation>
    <scope>NUCLEOTIDE SEQUENCE [LARGE SCALE GENOMIC DNA]</scope>
    <source>
        <strain evidence="6 7">P1-7</strain>
    </source>
</reference>
<evidence type="ECO:0000256" key="2">
    <source>
        <dbReference type="ARBA" id="ARBA00022771"/>
    </source>
</evidence>
<dbReference type="InterPro" id="IPR000962">
    <property type="entry name" value="Znf_DskA_TraR"/>
</dbReference>
<dbReference type="Gene3D" id="1.20.120.910">
    <property type="entry name" value="DksA, coiled-coil domain"/>
    <property type="match status" value="1"/>
</dbReference>
<dbReference type="GO" id="GO:0008270">
    <property type="term" value="F:zinc ion binding"/>
    <property type="evidence" value="ECO:0007669"/>
    <property type="project" value="UniProtKB-KW"/>
</dbReference>
<evidence type="ECO:0000256" key="3">
    <source>
        <dbReference type="ARBA" id="ARBA00022833"/>
    </source>
</evidence>
<evidence type="ECO:0000256" key="4">
    <source>
        <dbReference type="PROSITE-ProRule" id="PRU00510"/>
    </source>
</evidence>
<keyword evidence="2" id="KW-0863">Zinc-finger</keyword>
<sequence>MYSDFDREVGEARVEQERQSRVTEVRAKLVRAGTLECVDCGCTISLARREAYEAATRCAECQTDFEREVYCR</sequence>
<dbReference type="Pfam" id="PF01258">
    <property type="entry name" value="zf-dskA_traR"/>
    <property type="match status" value="1"/>
</dbReference>
<name>A0A1C3USB2_9HYPH</name>
<dbReference type="EMBL" id="FMAF01000003">
    <property type="protein sequence ID" value="SCB18386.1"/>
    <property type="molecule type" value="Genomic_DNA"/>
</dbReference>
<gene>
    <name evidence="6" type="ORF">GA0061101_103256</name>
</gene>
<dbReference type="Proteomes" id="UP000199205">
    <property type="component" value="Unassembled WGS sequence"/>
</dbReference>
<evidence type="ECO:0000313" key="6">
    <source>
        <dbReference type="EMBL" id="SCB18386.1"/>
    </source>
</evidence>
<evidence type="ECO:0000256" key="1">
    <source>
        <dbReference type="ARBA" id="ARBA00022723"/>
    </source>
</evidence>
<evidence type="ECO:0000313" key="7">
    <source>
        <dbReference type="Proteomes" id="UP000199205"/>
    </source>
</evidence>
<dbReference type="PROSITE" id="PS51128">
    <property type="entry name" value="ZF_DKSA_2"/>
    <property type="match status" value="1"/>
</dbReference>
<evidence type="ECO:0000259" key="5">
    <source>
        <dbReference type="Pfam" id="PF01258"/>
    </source>
</evidence>
<organism evidence="6 7">
    <name type="scientific">Rhizobium lusitanum</name>
    <dbReference type="NCBI Taxonomy" id="293958"/>
    <lineage>
        <taxon>Bacteria</taxon>
        <taxon>Pseudomonadati</taxon>
        <taxon>Pseudomonadota</taxon>
        <taxon>Alphaproteobacteria</taxon>
        <taxon>Hyphomicrobiales</taxon>
        <taxon>Rhizobiaceae</taxon>
        <taxon>Rhizobium/Agrobacterium group</taxon>
        <taxon>Rhizobium</taxon>
    </lineage>
</organism>
<dbReference type="AlphaFoldDB" id="A0A1C3USB2"/>
<feature type="domain" description="Zinc finger DksA/TraR C4-type" evidence="5">
    <location>
        <begin position="33"/>
        <end position="67"/>
    </location>
</feature>
<protein>
    <submittedName>
        <fullName evidence="6">Transcriptional regulator, TraR/DksA family</fullName>
    </submittedName>
</protein>
<keyword evidence="3" id="KW-0862">Zinc</keyword>
<proteinExistence type="predicted"/>
<dbReference type="OrthoDB" id="962301at2"/>
<feature type="zinc finger region" description="dksA C4-type" evidence="4">
    <location>
        <begin position="37"/>
        <end position="61"/>
    </location>
</feature>